<evidence type="ECO:0000313" key="2">
    <source>
        <dbReference type="Proteomes" id="UP000320048"/>
    </source>
</evidence>
<gene>
    <name evidence="1" type="ORF">E6H04_13155</name>
</gene>
<organism evidence="1 2">
    <name type="scientific">Candidatus Segetimicrobium genomatis</name>
    <dbReference type="NCBI Taxonomy" id="2569760"/>
    <lineage>
        <taxon>Bacteria</taxon>
        <taxon>Bacillati</taxon>
        <taxon>Candidatus Sysuimicrobiota</taxon>
        <taxon>Candidatus Sysuimicrobiia</taxon>
        <taxon>Candidatus Sysuimicrobiales</taxon>
        <taxon>Candidatus Segetimicrobiaceae</taxon>
        <taxon>Candidatus Segetimicrobium</taxon>
    </lineage>
</organism>
<accession>A0A537J3A2</accession>
<dbReference type="AlphaFoldDB" id="A0A537J3A2"/>
<dbReference type="PANTHER" id="PTHR41913">
    <property type="entry name" value="DUF1684 DOMAIN-CONTAINING PROTEIN"/>
    <property type="match status" value="1"/>
</dbReference>
<name>A0A537J3A2_9BACT</name>
<dbReference type="Proteomes" id="UP000320048">
    <property type="component" value="Unassembled WGS sequence"/>
</dbReference>
<dbReference type="Gene3D" id="6.10.250.1680">
    <property type="match status" value="1"/>
</dbReference>
<dbReference type="PANTHER" id="PTHR41913:SF1">
    <property type="entry name" value="DUF1684 DOMAIN-CONTAINING PROTEIN"/>
    <property type="match status" value="1"/>
</dbReference>
<evidence type="ECO:0000313" key="1">
    <source>
        <dbReference type="EMBL" id="TMI78030.1"/>
    </source>
</evidence>
<protein>
    <submittedName>
        <fullName evidence="1">DUF1684 domain-containing protein</fullName>
    </submittedName>
</protein>
<dbReference type="InterPro" id="IPR012467">
    <property type="entry name" value="DUF1684"/>
</dbReference>
<sequence length="202" mass="22617">MEYVQLLDWKRRIFEIYRTVRTSPDPRAAWGAWCATRDEMFAAHPQSPVPSGDRARFPGLRYFDYDPRVRVLAKVEDAEPVPYDLPLTGGGTARFVRFAVARFGLLDRTLAVELYWLEGYGGGIFLPFRDATSGAETYGAGRYLLDTVKGADLGAEDGRLVLDFNFAYNPSCVYDSRWACPLAPTANRLPVPIRAGERLPTG</sequence>
<dbReference type="EMBL" id="VBAO01000409">
    <property type="protein sequence ID" value="TMI78030.1"/>
    <property type="molecule type" value="Genomic_DNA"/>
</dbReference>
<reference evidence="1 2" key="1">
    <citation type="journal article" date="2019" name="Nat. Microbiol.">
        <title>Mediterranean grassland soil C-N compound turnover is dependent on rainfall and depth, and is mediated by genomically divergent microorganisms.</title>
        <authorList>
            <person name="Diamond S."/>
            <person name="Andeer P.F."/>
            <person name="Li Z."/>
            <person name="Crits-Christoph A."/>
            <person name="Burstein D."/>
            <person name="Anantharaman K."/>
            <person name="Lane K.R."/>
            <person name="Thomas B.C."/>
            <person name="Pan C."/>
            <person name="Northen T.R."/>
            <person name="Banfield J.F."/>
        </authorList>
    </citation>
    <scope>NUCLEOTIDE SEQUENCE [LARGE SCALE GENOMIC DNA]</scope>
    <source>
        <strain evidence="1">NP_7</strain>
    </source>
</reference>
<comment type="caution">
    <text evidence="1">The sequence shown here is derived from an EMBL/GenBank/DDBJ whole genome shotgun (WGS) entry which is preliminary data.</text>
</comment>
<proteinExistence type="predicted"/>
<dbReference type="Pfam" id="PF07920">
    <property type="entry name" value="DUF1684"/>
    <property type="match status" value="1"/>
</dbReference>